<reference evidence="2 3" key="1">
    <citation type="submission" date="2019-03" db="EMBL/GenBank/DDBJ databases">
        <title>Lake Tanganyika Metagenome-Assembled Genomes (MAGs).</title>
        <authorList>
            <person name="Tran P."/>
        </authorList>
    </citation>
    <scope>NUCLEOTIDE SEQUENCE [LARGE SCALE GENOMIC DNA]</scope>
    <source>
        <strain evidence="2">K_DeepCast_65m_m2_236</strain>
    </source>
</reference>
<dbReference type="Proteomes" id="UP000703893">
    <property type="component" value="Unassembled WGS sequence"/>
</dbReference>
<gene>
    <name evidence="2" type="ORF">FJZ00_00040</name>
</gene>
<feature type="compositionally biased region" description="Gly residues" evidence="1">
    <location>
        <begin position="338"/>
        <end position="361"/>
    </location>
</feature>
<protein>
    <submittedName>
        <fullName evidence="2">Uncharacterized protein</fullName>
    </submittedName>
</protein>
<accession>A0A937X3F4</accession>
<dbReference type="AlphaFoldDB" id="A0A937X3F4"/>
<evidence type="ECO:0000313" key="2">
    <source>
        <dbReference type="EMBL" id="MBM3273509.1"/>
    </source>
</evidence>
<sequence>MPPDTLNLTPAAQTSQLGVMDRISNAWRSGPPALAAGAESLDPVSRYRAQTEARIQQAQDKKTAGTAWNLLKTASPILHVPEVARRWARDAYREWQPLTNDQQRVFDTLSPGDQQAAFRRLAADQRNRFGTVTDTLGNDGFETTRQAQDGLRRLLADGSLAQADSQGGTTLDNLHRLATGPLTPELQAAGLHNRYQLTNMVNMLADPDSVFQGEDTPHCVPASIQTVLARTDKAELARVSADLLTQGQSQLVGGQTMPLDASELFGANSRTTTDELLQGSFSRYARQFPVDGPFSGQDEHGGGRPTGNGGVHGGGRPRPRPVYGGGEFLLGAEHGGGRPKGNGGVHGGGRRGGSGIRGGGDLPDELTQAGAQATQDPGAQGIRPAPERDGAAVPGGLSEYQAQRLYEDVAGRATVPVAVTDANRGAAWDGLRRALTVRPGERPAPVSIGVVGEDRQGRLLLHQVTVVGMDGDRVRIHDSGSGRSTWVPADQIRKDLNAILLPPLHAAGTGWEQSLADPGSARDAEEHGGGRKRGGVGG</sequence>
<feature type="compositionally biased region" description="Gly residues" evidence="1">
    <location>
        <begin position="303"/>
        <end position="316"/>
    </location>
</feature>
<feature type="compositionally biased region" description="Basic and acidic residues" evidence="1">
    <location>
        <begin position="520"/>
        <end position="529"/>
    </location>
</feature>
<proteinExistence type="predicted"/>
<name>A0A937X3F4_9BACT</name>
<organism evidence="2 3">
    <name type="scientific">Candidatus Tanganyikabacteria bacterium</name>
    <dbReference type="NCBI Taxonomy" id="2961651"/>
    <lineage>
        <taxon>Bacteria</taxon>
        <taxon>Bacillati</taxon>
        <taxon>Candidatus Sericytochromatia</taxon>
        <taxon>Candidatus Tanganyikabacteria</taxon>
    </lineage>
</organism>
<evidence type="ECO:0000256" key="1">
    <source>
        <dbReference type="SAM" id="MobiDB-lite"/>
    </source>
</evidence>
<feature type="region of interest" description="Disordered" evidence="1">
    <location>
        <begin position="510"/>
        <end position="538"/>
    </location>
</feature>
<feature type="region of interest" description="Disordered" evidence="1">
    <location>
        <begin position="287"/>
        <end position="394"/>
    </location>
</feature>
<comment type="caution">
    <text evidence="2">The sequence shown here is derived from an EMBL/GenBank/DDBJ whole genome shotgun (WGS) entry which is preliminary data.</text>
</comment>
<dbReference type="EMBL" id="VGJX01000001">
    <property type="protein sequence ID" value="MBM3273509.1"/>
    <property type="molecule type" value="Genomic_DNA"/>
</dbReference>
<evidence type="ECO:0000313" key="3">
    <source>
        <dbReference type="Proteomes" id="UP000703893"/>
    </source>
</evidence>